<keyword evidence="3" id="KW-1185">Reference proteome</keyword>
<evidence type="ECO:0000256" key="1">
    <source>
        <dbReference type="SAM" id="MobiDB-lite"/>
    </source>
</evidence>
<reference evidence="2 3" key="1">
    <citation type="journal article" date="2016" name="Sci. Rep.">
        <title>Metabolic traits of an uncultured archaeal lineage -MSBL1- from brine pools of the Red Sea.</title>
        <authorList>
            <person name="Mwirichia R."/>
            <person name="Alam I."/>
            <person name="Rashid M."/>
            <person name="Vinu M."/>
            <person name="Ba-Alawi W."/>
            <person name="Anthony Kamau A."/>
            <person name="Kamanda Ngugi D."/>
            <person name="Goker M."/>
            <person name="Klenk H.P."/>
            <person name="Bajic V."/>
            <person name="Stingl U."/>
        </authorList>
    </citation>
    <scope>NUCLEOTIDE SEQUENCE [LARGE SCALE GENOMIC DNA]</scope>
    <source>
        <strain evidence="2">SCGC-AAA259M10</strain>
    </source>
</reference>
<gene>
    <name evidence="2" type="ORF">AKJ40_03150</name>
</gene>
<evidence type="ECO:0000313" key="3">
    <source>
        <dbReference type="Proteomes" id="UP000070341"/>
    </source>
</evidence>
<comment type="caution">
    <text evidence="2">The sequence shown here is derived from an EMBL/GenBank/DDBJ whole genome shotgun (WGS) entry which is preliminary data.</text>
</comment>
<dbReference type="EMBL" id="LHXU01000050">
    <property type="protein sequence ID" value="KXA99438.1"/>
    <property type="molecule type" value="Genomic_DNA"/>
</dbReference>
<dbReference type="AlphaFoldDB" id="A0A133UZ18"/>
<evidence type="ECO:0000313" key="2">
    <source>
        <dbReference type="EMBL" id="KXA99438.1"/>
    </source>
</evidence>
<dbReference type="Proteomes" id="UP000070341">
    <property type="component" value="Unassembled WGS sequence"/>
</dbReference>
<sequence>MTDKSEGKLPSGIVKFTIARDELKNILSKKYNVDVESFSAGEEGVTISLQTSGKGELEEEAEEKGETNISGF</sequence>
<feature type="region of interest" description="Disordered" evidence="1">
    <location>
        <begin position="50"/>
        <end position="72"/>
    </location>
</feature>
<name>A0A133UZ18_9EURY</name>
<accession>A0A133UZ18</accession>
<protein>
    <submittedName>
        <fullName evidence="2">Uncharacterized protein</fullName>
    </submittedName>
</protein>
<proteinExistence type="predicted"/>
<organism evidence="2 3">
    <name type="scientific">candidate division MSBL1 archaeon SCGC-AAA259M10</name>
    <dbReference type="NCBI Taxonomy" id="1698270"/>
    <lineage>
        <taxon>Archaea</taxon>
        <taxon>Methanobacteriati</taxon>
        <taxon>Methanobacteriota</taxon>
        <taxon>candidate division MSBL1</taxon>
    </lineage>
</organism>